<keyword evidence="3" id="KW-0732">Signal</keyword>
<reference evidence="4" key="1">
    <citation type="submission" date="2020-05" db="EMBL/GenBank/DDBJ databases">
        <authorList>
            <person name="Chiriac C."/>
            <person name="Salcher M."/>
            <person name="Ghai R."/>
            <person name="Kavagutti S V."/>
        </authorList>
    </citation>
    <scope>NUCLEOTIDE SEQUENCE</scope>
</reference>
<dbReference type="InterPro" id="IPR006128">
    <property type="entry name" value="Lipoprotein_PsaA-like"/>
</dbReference>
<organism evidence="4">
    <name type="scientific">freshwater metagenome</name>
    <dbReference type="NCBI Taxonomy" id="449393"/>
    <lineage>
        <taxon>unclassified sequences</taxon>
        <taxon>metagenomes</taxon>
        <taxon>ecological metagenomes</taxon>
    </lineage>
</organism>
<dbReference type="PRINTS" id="PR00690">
    <property type="entry name" value="ADHESNFAMILY"/>
</dbReference>
<name>A0A6J6A5R6_9ZZZZ</name>
<evidence type="ECO:0000313" key="5">
    <source>
        <dbReference type="EMBL" id="CAB4722784.1"/>
    </source>
</evidence>
<dbReference type="GO" id="GO:0007155">
    <property type="term" value="P:cell adhesion"/>
    <property type="evidence" value="ECO:0007669"/>
    <property type="project" value="InterPro"/>
</dbReference>
<dbReference type="EMBL" id="CAFBMT010000005">
    <property type="protein sequence ID" value="CAB4926248.1"/>
    <property type="molecule type" value="Genomic_DNA"/>
</dbReference>
<dbReference type="Pfam" id="PF01297">
    <property type="entry name" value="ZnuA"/>
    <property type="match status" value="1"/>
</dbReference>
<dbReference type="PANTHER" id="PTHR42953">
    <property type="entry name" value="HIGH-AFFINITY ZINC UPTAKE SYSTEM PROTEIN ZNUA-RELATED"/>
    <property type="match status" value="1"/>
</dbReference>
<keyword evidence="2" id="KW-0813">Transport</keyword>
<dbReference type="GO" id="GO:0030001">
    <property type="term" value="P:metal ion transport"/>
    <property type="evidence" value="ECO:0007669"/>
    <property type="project" value="InterPro"/>
</dbReference>
<evidence type="ECO:0000313" key="9">
    <source>
        <dbReference type="EMBL" id="CAB4971972.1"/>
    </source>
</evidence>
<dbReference type="EMBL" id="CAFBOL010000003">
    <property type="protein sequence ID" value="CAB4971972.1"/>
    <property type="molecule type" value="Genomic_DNA"/>
</dbReference>
<dbReference type="PRINTS" id="PR00691">
    <property type="entry name" value="ADHESINB"/>
</dbReference>
<accession>A0A6J6A5R6</accession>
<evidence type="ECO:0000256" key="2">
    <source>
        <dbReference type="ARBA" id="ARBA00022448"/>
    </source>
</evidence>
<evidence type="ECO:0000256" key="1">
    <source>
        <dbReference type="ARBA" id="ARBA00011028"/>
    </source>
</evidence>
<dbReference type="InterPro" id="IPR050492">
    <property type="entry name" value="Bact_metal-bind_prot9"/>
</dbReference>
<dbReference type="EMBL" id="CAEZYF010000008">
    <property type="protein sequence ID" value="CAB4722784.1"/>
    <property type="molecule type" value="Genomic_DNA"/>
</dbReference>
<dbReference type="Gene3D" id="3.40.50.1980">
    <property type="entry name" value="Nitrogenase molybdenum iron protein domain"/>
    <property type="match status" value="2"/>
</dbReference>
<dbReference type="AlphaFoldDB" id="A0A6J6A5R6"/>
<dbReference type="SUPFAM" id="SSF53807">
    <property type="entry name" value="Helical backbone' metal receptor"/>
    <property type="match status" value="1"/>
</dbReference>
<dbReference type="PROSITE" id="PS51257">
    <property type="entry name" value="PROKAR_LIPOPROTEIN"/>
    <property type="match status" value="1"/>
</dbReference>
<dbReference type="EMBL" id="CAFBIY010000066">
    <property type="protein sequence ID" value="CAB4850895.1"/>
    <property type="molecule type" value="Genomic_DNA"/>
</dbReference>
<dbReference type="InterPro" id="IPR006129">
    <property type="entry name" value="AdhesinB"/>
</dbReference>
<evidence type="ECO:0000256" key="3">
    <source>
        <dbReference type="ARBA" id="ARBA00022729"/>
    </source>
</evidence>
<evidence type="ECO:0000313" key="7">
    <source>
        <dbReference type="EMBL" id="CAB4850895.1"/>
    </source>
</evidence>
<dbReference type="PANTHER" id="PTHR42953:SF3">
    <property type="entry name" value="HIGH-AFFINITY ZINC UPTAKE SYSTEM PROTEIN ZNUA"/>
    <property type="match status" value="1"/>
</dbReference>
<evidence type="ECO:0000313" key="4">
    <source>
        <dbReference type="EMBL" id="CAB4363330.1"/>
    </source>
</evidence>
<protein>
    <submittedName>
        <fullName evidence="4">Unannotated protein</fullName>
    </submittedName>
</protein>
<sequence length="302" mass="32028">MGRHLSATFACGAVALAAGLTGGCSTTNTDLGADGKLVVAVAFYPIEDIVRAVGGDQVHIITVVPPGEDAHEYEPTPKQVTRLEQADVMFYLGGGFQPSVEQALGVLPNHVTIIDLTAPLRHLQLGEGNDPHVWMDPANMQRMAQQVLAVLAEQDSVRVDTFNRRASAYIESLDGLDHEFRAGLARCTTTALVTGHEAFGYLAHAYGLTQVPISGISPGAEPSAKALEQVATSVREDHVRTVFFEQNLPPDLARTVADETGAATSALNTLETLSRDELSAGLDYVRAMRANLSALRAGLGCA</sequence>
<dbReference type="EMBL" id="CAESGF010000005">
    <property type="protein sequence ID" value="CAB4363330.1"/>
    <property type="molecule type" value="Genomic_DNA"/>
</dbReference>
<comment type="similarity">
    <text evidence="1">Belongs to the bacterial solute-binding protein 9 family.</text>
</comment>
<evidence type="ECO:0000313" key="8">
    <source>
        <dbReference type="EMBL" id="CAB4926248.1"/>
    </source>
</evidence>
<dbReference type="InterPro" id="IPR006127">
    <property type="entry name" value="ZnuA-like"/>
</dbReference>
<evidence type="ECO:0000313" key="6">
    <source>
        <dbReference type="EMBL" id="CAB4809448.1"/>
    </source>
</evidence>
<proteinExistence type="inferred from homology"/>
<dbReference type="GO" id="GO:0046872">
    <property type="term" value="F:metal ion binding"/>
    <property type="evidence" value="ECO:0007669"/>
    <property type="project" value="InterPro"/>
</dbReference>
<dbReference type="EMBL" id="CAFAAV010000033">
    <property type="protein sequence ID" value="CAB4809448.1"/>
    <property type="molecule type" value="Genomic_DNA"/>
</dbReference>
<gene>
    <name evidence="5" type="ORF">UFOPK2656_01491</name>
    <name evidence="6" type="ORF">UFOPK3099_00633</name>
    <name evidence="7" type="ORF">UFOPK3267_01340</name>
    <name evidence="8" type="ORF">UFOPK3651_01187</name>
    <name evidence="9" type="ORF">UFOPK3931_00200</name>
    <name evidence="4" type="ORF">UFOPK4189_01112</name>
</gene>